<comment type="caution">
    <text evidence="1">The sequence shown here is derived from an EMBL/GenBank/DDBJ whole genome shotgun (WGS) entry which is preliminary data.</text>
</comment>
<evidence type="ECO:0000313" key="1">
    <source>
        <dbReference type="EMBL" id="RAK51611.1"/>
    </source>
</evidence>
<keyword evidence="2" id="KW-1185">Reference proteome</keyword>
<dbReference type="AlphaFoldDB" id="A0A328AAH7"/>
<dbReference type="EMBL" id="QFYQ01000002">
    <property type="protein sequence ID" value="RAK51611.1"/>
    <property type="molecule type" value="Genomic_DNA"/>
</dbReference>
<organism evidence="1 2">
    <name type="scientific">Phenylobacterium soli</name>
    <dbReference type="NCBI Taxonomy" id="2170551"/>
    <lineage>
        <taxon>Bacteria</taxon>
        <taxon>Pseudomonadati</taxon>
        <taxon>Pseudomonadota</taxon>
        <taxon>Alphaproteobacteria</taxon>
        <taxon>Caulobacterales</taxon>
        <taxon>Caulobacteraceae</taxon>
        <taxon>Phenylobacterium</taxon>
    </lineage>
</organism>
<reference evidence="2" key="1">
    <citation type="submission" date="2018-05" db="EMBL/GenBank/DDBJ databases">
        <authorList>
            <person name="Li X."/>
        </authorList>
    </citation>
    <scope>NUCLEOTIDE SEQUENCE [LARGE SCALE GENOMIC DNA]</scope>
    <source>
        <strain evidence="2">LX32</strain>
    </source>
</reference>
<evidence type="ECO:0000313" key="2">
    <source>
        <dbReference type="Proteomes" id="UP000249254"/>
    </source>
</evidence>
<dbReference type="RefSeq" id="WP_111530173.1">
    <property type="nucleotide sequence ID" value="NZ_QFYQ01000002.1"/>
</dbReference>
<gene>
    <name evidence="1" type="ORF">DJ017_17395</name>
</gene>
<dbReference type="Proteomes" id="UP000249254">
    <property type="component" value="Unassembled WGS sequence"/>
</dbReference>
<sequence length="139" mass="15243">MTLTADSIMHLDGQLLPFSRDLREALAIYARRTWPVNTSGHAAKAWGIPKTTAANLLKGHASDATVTKIIRAGGWELALPVIGAVIGEPVHAFFREQMRQAAREAERAKAHEELAQAAYRHLATGLADPGEDRRSRRRA</sequence>
<accession>A0A328AAH7</accession>
<protein>
    <submittedName>
        <fullName evidence="1">Uncharacterized protein</fullName>
    </submittedName>
</protein>
<name>A0A328AAH7_9CAUL</name>
<proteinExistence type="predicted"/>
<dbReference type="OrthoDB" id="8447245at2"/>